<dbReference type="PROSITE" id="PS01177">
    <property type="entry name" value="ANAPHYLATOXIN_1"/>
    <property type="match status" value="1"/>
</dbReference>
<dbReference type="PROSITE" id="PS00010">
    <property type="entry name" value="ASX_HYDROXYL"/>
    <property type="match status" value="4"/>
</dbReference>
<dbReference type="FunFam" id="2.10.25.10:FF:000078">
    <property type="entry name" value="Fibulin-1"/>
    <property type="match status" value="1"/>
</dbReference>
<dbReference type="PROSITE" id="PS01186">
    <property type="entry name" value="EGF_2"/>
    <property type="match status" value="3"/>
</dbReference>
<dbReference type="InterPro" id="IPR018097">
    <property type="entry name" value="EGF_Ca-bd_CS"/>
</dbReference>
<dbReference type="AlphaFoldDB" id="A0A9Q1CUZ2"/>
<sequence length="636" mass="68383">MGLSILIFFSLYSILSGQPIEQRSLEECCKDGRERGLQKHDCASLPLFSESTACRVAQEQCCTNVLEDSSCSSGINTAKDQGACEVLFSHSPCETKTAKMCCDCCLLGKAAQEQGLSCDLSLSVGYQCSLVYRACCEAGSSTKDKTPTSETNGPVLVDGCKGGGNCEQTCQGNGTCSCFEGYQLKPDGRSCADINECLMGSHRCRQGERCINTGGSYRCQREISCGTGYELTDDNKCKDIDDGFVQDALGSCIDINECLSQTGPCRPGETCHNSEGSYSCQRNSPSCGRGFHLDEAGTRCVDVNECAGPGGPCEGHGCINLVGSYRCDCRGGYAFNSIGRVCEDVNECRSYPGRLCAHKCDNILGSYKCSCMPGFKLANDGRNCDDLNECESSPCSQECANVYGSYQCYCRRGYQLSDTDGNSCEDIDECALPTGGHICAYRCHNGPGSFHCTCPSGYTLAPNGRSCQDVDECVTGVHTCVETESCFNVQGSFRCMTFDCPPDYRRSGETRCERLPCNQTSECLALPLRITHYHLTFPANIPAPANVFRMGATSSAPGDVVRLAIVGGDEEGLFGAETLGPGGVIALQRPVPEPRDFLLTAELRLLRRGTASVYLAKIHVIVTRDLSSLPNKLSPL</sequence>
<dbReference type="InterPro" id="IPR009030">
    <property type="entry name" value="Growth_fac_rcpt_cys_sf"/>
</dbReference>
<dbReference type="Pfam" id="PF12662">
    <property type="entry name" value="cEGF"/>
    <property type="match status" value="4"/>
</dbReference>
<accession>A0A9Q1CUZ2</accession>
<evidence type="ECO:0000256" key="9">
    <source>
        <dbReference type="ARBA" id="ARBA00023157"/>
    </source>
</evidence>
<dbReference type="GO" id="GO:0005576">
    <property type="term" value="C:extracellular region"/>
    <property type="evidence" value="ECO:0007669"/>
    <property type="project" value="InterPro"/>
</dbReference>
<dbReference type="SMART" id="SM00179">
    <property type="entry name" value="EGF_CA"/>
    <property type="match status" value="7"/>
</dbReference>
<feature type="domain" description="Anaphylatoxin-like" evidence="14">
    <location>
        <begin position="104"/>
        <end position="136"/>
    </location>
</feature>
<dbReference type="InterPro" id="IPR026823">
    <property type="entry name" value="cEGF"/>
</dbReference>
<evidence type="ECO:0000256" key="10">
    <source>
        <dbReference type="ARBA" id="ARBA00023180"/>
    </source>
</evidence>
<dbReference type="PANTHER" id="PTHR24034">
    <property type="entry name" value="EGF-LIKE DOMAIN-CONTAINING PROTEIN"/>
    <property type="match status" value="1"/>
</dbReference>
<protein>
    <recommendedName>
        <fullName evidence="3">Fibulin-1</fullName>
    </recommendedName>
</protein>
<dbReference type="InterPro" id="IPR000020">
    <property type="entry name" value="Anaphylatoxin/fibulin"/>
</dbReference>
<comment type="subcellular location">
    <subcellularLocation>
        <location evidence="1">Secreted</location>
        <location evidence="1">Extracellular space</location>
        <location evidence="1">Extracellular matrix</location>
    </subcellularLocation>
</comment>
<feature type="signal peptide" evidence="13">
    <location>
        <begin position="1"/>
        <end position="17"/>
    </location>
</feature>
<evidence type="ECO:0000256" key="13">
    <source>
        <dbReference type="SAM" id="SignalP"/>
    </source>
</evidence>
<comment type="function">
    <text evidence="11">Incorporated into fibronectin-containing matrix fibers. May play a role in cell adhesion and migration along protein fibers within the extracellular matrix (ECM). Could be important for certain developmental processes and contribute to the supramolecular organization of ECM architecture, in particular to those of basement membranes.</text>
</comment>
<feature type="domain" description="EGF-like" evidence="15">
    <location>
        <begin position="426"/>
        <end position="468"/>
    </location>
</feature>
<gene>
    <name evidence="16" type="ORF">COCON_G00230360</name>
</gene>
<evidence type="ECO:0000256" key="11">
    <source>
        <dbReference type="ARBA" id="ARBA00057836"/>
    </source>
</evidence>
<dbReference type="InterPro" id="IPR000152">
    <property type="entry name" value="EGF-type_Asp/Asn_hydroxyl_site"/>
</dbReference>
<evidence type="ECO:0000256" key="2">
    <source>
        <dbReference type="ARBA" id="ARBA00006127"/>
    </source>
</evidence>
<evidence type="ECO:0000313" key="16">
    <source>
        <dbReference type="EMBL" id="KAJ8249820.1"/>
    </source>
</evidence>
<dbReference type="PROSITE" id="PS50026">
    <property type="entry name" value="EGF_3"/>
    <property type="match status" value="3"/>
</dbReference>
<evidence type="ECO:0000256" key="6">
    <source>
        <dbReference type="ARBA" id="ARBA00022536"/>
    </source>
</evidence>
<evidence type="ECO:0000256" key="1">
    <source>
        <dbReference type="ARBA" id="ARBA00004498"/>
    </source>
</evidence>
<keyword evidence="7" id="KW-0677">Repeat</keyword>
<evidence type="ECO:0000256" key="3">
    <source>
        <dbReference type="ARBA" id="ARBA00021554"/>
    </source>
</evidence>
<dbReference type="InterPro" id="IPR049883">
    <property type="entry name" value="NOTCH1_EGF-like"/>
</dbReference>
<dbReference type="Pfam" id="PF22914">
    <property type="entry name" value="Fibulin_C"/>
    <property type="match status" value="1"/>
</dbReference>
<keyword evidence="5" id="KW-0272">Extracellular matrix</keyword>
<comment type="caution">
    <text evidence="12">Lacks conserved residue(s) required for the propagation of feature annotation.</text>
</comment>
<evidence type="ECO:0000259" key="15">
    <source>
        <dbReference type="PROSITE" id="PS50026"/>
    </source>
</evidence>
<keyword evidence="10" id="KW-0325">Glycoprotein</keyword>
<evidence type="ECO:0000256" key="5">
    <source>
        <dbReference type="ARBA" id="ARBA00022530"/>
    </source>
</evidence>
<dbReference type="InterPro" id="IPR001881">
    <property type="entry name" value="EGF-like_Ca-bd_dom"/>
</dbReference>
<dbReference type="Pfam" id="PF01821">
    <property type="entry name" value="ANATO"/>
    <property type="match status" value="1"/>
</dbReference>
<feature type="domain" description="EGF-like" evidence="15">
    <location>
        <begin position="302"/>
        <end position="343"/>
    </location>
</feature>
<keyword evidence="4" id="KW-0964">Secreted</keyword>
<dbReference type="FunFam" id="2.10.25.10:FF:001228">
    <property type="entry name" value="Fibulin 1"/>
    <property type="match status" value="1"/>
</dbReference>
<dbReference type="GO" id="GO:0016504">
    <property type="term" value="F:peptidase activator activity"/>
    <property type="evidence" value="ECO:0007669"/>
    <property type="project" value="InterPro"/>
</dbReference>
<dbReference type="FunFam" id="2.10.25.10:FF:000139">
    <property type="entry name" value="Fibulin-1"/>
    <property type="match status" value="1"/>
</dbReference>
<dbReference type="SUPFAM" id="SSF57196">
    <property type="entry name" value="EGF/Laminin"/>
    <property type="match status" value="4"/>
</dbReference>
<dbReference type="OrthoDB" id="4062651at2759"/>
<dbReference type="Proteomes" id="UP001152803">
    <property type="component" value="Unassembled WGS sequence"/>
</dbReference>
<dbReference type="CDD" id="cd00054">
    <property type="entry name" value="EGF_CA"/>
    <property type="match status" value="3"/>
</dbReference>
<name>A0A9Q1CUZ2_CONCO</name>
<dbReference type="PIRSF" id="PIRSF036313">
    <property type="entry name" value="Fibulin-1"/>
    <property type="match status" value="1"/>
</dbReference>
<dbReference type="GO" id="GO:0030198">
    <property type="term" value="P:extracellular matrix organization"/>
    <property type="evidence" value="ECO:0007669"/>
    <property type="project" value="InterPro"/>
</dbReference>
<dbReference type="FunFam" id="2.10.25.10:FF:000104">
    <property type="entry name" value="Fibulin-1"/>
    <property type="match status" value="1"/>
</dbReference>
<keyword evidence="9" id="KW-1015">Disulfide bond</keyword>
<dbReference type="PROSITE" id="PS01178">
    <property type="entry name" value="ANAPHYLATOXIN_2"/>
    <property type="match status" value="2"/>
</dbReference>
<dbReference type="InterPro" id="IPR050751">
    <property type="entry name" value="ECM_structural_protein"/>
</dbReference>
<dbReference type="SMART" id="SM00104">
    <property type="entry name" value="ANATO"/>
    <property type="match status" value="3"/>
</dbReference>
<feature type="domain" description="Anaphylatoxin-like" evidence="14">
    <location>
        <begin position="28"/>
        <end position="62"/>
    </location>
</feature>
<dbReference type="GO" id="GO:0005509">
    <property type="term" value="F:calcium ion binding"/>
    <property type="evidence" value="ECO:0007669"/>
    <property type="project" value="InterPro"/>
</dbReference>
<evidence type="ECO:0000259" key="14">
    <source>
        <dbReference type="PROSITE" id="PS01178"/>
    </source>
</evidence>
<evidence type="ECO:0000256" key="12">
    <source>
        <dbReference type="PROSITE-ProRule" id="PRU00076"/>
    </source>
</evidence>
<feature type="domain" description="EGF-like" evidence="15">
    <location>
        <begin position="386"/>
        <end position="420"/>
    </location>
</feature>
<dbReference type="Pfam" id="PF07645">
    <property type="entry name" value="EGF_CA"/>
    <property type="match status" value="2"/>
</dbReference>
<proteinExistence type="inferred from homology"/>
<keyword evidence="8" id="KW-0106">Calcium</keyword>
<dbReference type="SMART" id="SM00181">
    <property type="entry name" value="EGF"/>
    <property type="match status" value="8"/>
</dbReference>
<evidence type="ECO:0000313" key="17">
    <source>
        <dbReference type="Proteomes" id="UP001152803"/>
    </source>
</evidence>
<organism evidence="16 17">
    <name type="scientific">Conger conger</name>
    <name type="common">Conger eel</name>
    <name type="synonym">Muraena conger</name>
    <dbReference type="NCBI Taxonomy" id="82655"/>
    <lineage>
        <taxon>Eukaryota</taxon>
        <taxon>Metazoa</taxon>
        <taxon>Chordata</taxon>
        <taxon>Craniata</taxon>
        <taxon>Vertebrata</taxon>
        <taxon>Euteleostomi</taxon>
        <taxon>Actinopterygii</taxon>
        <taxon>Neopterygii</taxon>
        <taxon>Teleostei</taxon>
        <taxon>Anguilliformes</taxon>
        <taxon>Congridae</taxon>
        <taxon>Conger</taxon>
    </lineage>
</organism>
<evidence type="ECO:0000256" key="7">
    <source>
        <dbReference type="ARBA" id="ARBA00022737"/>
    </source>
</evidence>
<dbReference type="InterPro" id="IPR000742">
    <property type="entry name" value="EGF"/>
</dbReference>
<comment type="similarity">
    <text evidence="2">Belongs to the fibulin family.</text>
</comment>
<comment type="caution">
    <text evidence="16">The sequence shown here is derived from an EMBL/GenBank/DDBJ whole genome shotgun (WGS) entry which is preliminary data.</text>
</comment>
<dbReference type="FunFam" id="2.10.25.10:FF:000150">
    <property type="entry name" value="Fibulin-1"/>
    <property type="match status" value="1"/>
</dbReference>
<evidence type="ECO:0000256" key="4">
    <source>
        <dbReference type="ARBA" id="ARBA00022525"/>
    </source>
</evidence>
<dbReference type="PROSITE" id="PS01187">
    <property type="entry name" value="EGF_CA"/>
    <property type="match status" value="2"/>
</dbReference>
<keyword evidence="13" id="KW-0732">Signal</keyword>
<dbReference type="PANTHER" id="PTHR24034:SF97">
    <property type="entry name" value="FIBULIN-1"/>
    <property type="match status" value="1"/>
</dbReference>
<dbReference type="Gene3D" id="2.10.25.10">
    <property type="entry name" value="Laminin"/>
    <property type="match status" value="8"/>
</dbReference>
<feature type="chain" id="PRO_5040276378" description="Fibulin-1" evidence="13">
    <location>
        <begin position="18"/>
        <end position="636"/>
    </location>
</feature>
<evidence type="ECO:0000256" key="8">
    <source>
        <dbReference type="ARBA" id="ARBA00022837"/>
    </source>
</evidence>
<dbReference type="InterPro" id="IPR055088">
    <property type="entry name" value="Fibulin_C"/>
</dbReference>
<keyword evidence="6 12" id="KW-0245">EGF-like domain</keyword>
<reference evidence="16" key="1">
    <citation type="journal article" date="2023" name="Science">
        <title>Genome structures resolve the early diversification of teleost fishes.</title>
        <authorList>
            <person name="Parey E."/>
            <person name="Louis A."/>
            <person name="Montfort J."/>
            <person name="Bouchez O."/>
            <person name="Roques C."/>
            <person name="Iampietro C."/>
            <person name="Lluch J."/>
            <person name="Castinel A."/>
            <person name="Donnadieu C."/>
            <person name="Desvignes T."/>
            <person name="Floi Bucao C."/>
            <person name="Jouanno E."/>
            <person name="Wen M."/>
            <person name="Mejri S."/>
            <person name="Dirks R."/>
            <person name="Jansen H."/>
            <person name="Henkel C."/>
            <person name="Chen W.J."/>
            <person name="Zahm M."/>
            <person name="Cabau C."/>
            <person name="Klopp C."/>
            <person name="Thompson A.W."/>
            <person name="Robinson-Rechavi M."/>
            <person name="Braasch I."/>
            <person name="Lecointre G."/>
            <person name="Bobe J."/>
            <person name="Postlethwait J.H."/>
            <person name="Berthelot C."/>
            <person name="Roest Crollius H."/>
            <person name="Guiguen Y."/>
        </authorList>
    </citation>
    <scope>NUCLEOTIDE SEQUENCE</scope>
    <source>
        <strain evidence="16">Concon-B</strain>
    </source>
</reference>
<dbReference type="InterPro" id="IPR017048">
    <property type="entry name" value="Fibulin-1"/>
</dbReference>
<dbReference type="SUPFAM" id="SSF57184">
    <property type="entry name" value="Growth factor receptor domain"/>
    <property type="match status" value="1"/>
</dbReference>
<dbReference type="EMBL" id="JAFJMO010000019">
    <property type="protein sequence ID" value="KAJ8249820.1"/>
    <property type="molecule type" value="Genomic_DNA"/>
</dbReference>
<keyword evidence="17" id="KW-1185">Reference proteome</keyword>